<evidence type="ECO:0000259" key="5">
    <source>
        <dbReference type="Pfam" id="PF07992"/>
    </source>
</evidence>
<dbReference type="GO" id="GO:0005737">
    <property type="term" value="C:cytoplasm"/>
    <property type="evidence" value="ECO:0007669"/>
    <property type="project" value="TreeGrafter"/>
</dbReference>
<dbReference type="SUPFAM" id="SSF51905">
    <property type="entry name" value="FAD/NAD(P)-binding domain"/>
    <property type="match status" value="1"/>
</dbReference>
<dbReference type="InterPro" id="IPR036188">
    <property type="entry name" value="FAD/NAD-bd_sf"/>
</dbReference>
<feature type="domain" description="Reductase C-terminal" evidence="6">
    <location>
        <begin position="323"/>
        <end position="413"/>
    </location>
</feature>
<gene>
    <name evidence="7" type="ORF">F1721_15170</name>
</gene>
<comment type="caution">
    <text evidence="7">The sequence shown here is derived from an EMBL/GenBank/DDBJ whole genome shotgun (WGS) entry which is preliminary data.</text>
</comment>
<proteinExistence type="predicted"/>
<dbReference type="Proteomes" id="UP000323946">
    <property type="component" value="Unassembled WGS sequence"/>
</dbReference>
<evidence type="ECO:0000256" key="1">
    <source>
        <dbReference type="ARBA" id="ARBA00001974"/>
    </source>
</evidence>
<dbReference type="PANTHER" id="PTHR43557:SF2">
    <property type="entry name" value="RIESKE DOMAIN-CONTAINING PROTEIN-RELATED"/>
    <property type="match status" value="1"/>
</dbReference>
<reference evidence="7 8" key="1">
    <citation type="submission" date="2019-09" db="EMBL/GenBank/DDBJ databases">
        <title>Draft genome sequence of the thermophilic Saccharopolyspora hirsuta VKM Ac-666T.</title>
        <authorList>
            <person name="Lobastova T.G."/>
            <person name="Fokina V."/>
            <person name="Bragin E.Y."/>
            <person name="Shtratnikova V.Y."/>
            <person name="Starodumova I.P."/>
            <person name="Tarlachkov S.V."/>
            <person name="Donova M.V."/>
        </authorList>
    </citation>
    <scope>NUCLEOTIDE SEQUENCE [LARGE SCALE GENOMIC DNA]</scope>
    <source>
        <strain evidence="7 8">VKM Ac-666</strain>
    </source>
</reference>
<dbReference type="AlphaFoldDB" id="A0A5M7BWU1"/>
<comment type="cofactor">
    <cofactor evidence="1">
        <name>FAD</name>
        <dbReference type="ChEBI" id="CHEBI:57692"/>
    </cofactor>
</comment>
<evidence type="ECO:0000256" key="4">
    <source>
        <dbReference type="ARBA" id="ARBA00023002"/>
    </source>
</evidence>
<keyword evidence="3" id="KW-0274">FAD</keyword>
<dbReference type="InterPro" id="IPR050446">
    <property type="entry name" value="FAD-oxidoreductase/Apoptosis"/>
</dbReference>
<accession>A0A5M7BWU1</accession>
<evidence type="ECO:0000259" key="6">
    <source>
        <dbReference type="Pfam" id="PF14759"/>
    </source>
</evidence>
<dbReference type="EMBL" id="VWPH01000006">
    <property type="protein sequence ID" value="KAA5833610.1"/>
    <property type="molecule type" value="Genomic_DNA"/>
</dbReference>
<dbReference type="Gene3D" id="3.30.390.30">
    <property type="match status" value="1"/>
</dbReference>
<name>A0A5M7BWU1_SACHI</name>
<evidence type="ECO:0000313" key="8">
    <source>
        <dbReference type="Proteomes" id="UP000323946"/>
    </source>
</evidence>
<keyword evidence="8" id="KW-1185">Reference proteome</keyword>
<dbReference type="Gene3D" id="3.50.50.60">
    <property type="entry name" value="FAD/NAD(P)-binding domain"/>
    <property type="match status" value="2"/>
</dbReference>
<dbReference type="Pfam" id="PF07992">
    <property type="entry name" value="Pyr_redox_2"/>
    <property type="match status" value="1"/>
</dbReference>
<dbReference type="PRINTS" id="PR00411">
    <property type="entry name" value="PNDRDTASEI"/>
</dbReference>
<dbReference type="PRINTS" id="PR00368">
    <property type="entry name" value="FADPNR"/>
</dbReference>
<dbReference type="InterPro" id="IPR028202">
    <property type="entry name" value="Reductase_C"/>
</dbReference>
<sequence>MGDSERFVIVGAGMAGAKGAEALRALGFDGRIALLGDEPHRPYERPPLSKDYLLGKSGFDAAYVHEEGWYAENRVDLQLGVSVQRIDRALRQVELSDGNRIDFDKLLLATGAHPRSLPVPGADAEGVLHLRNVEDSDRIKRTLARVERLVVVGAGWIGLEVTAAARTAGVAVTVVETAELPLLRVLGPEVAQVFADLHRAHGVEFRFGTAVDEIRTAGGRATGVRLTDGTELPADAVLVAIGVDPEVSLAAQSGLRVQNGVLVDASLRTPDPNIVAAGDVANAFNPLLGKQIRVEHWANALNQPATAAAAMLGRDAEYSELPYFFTDQYDPDAGGIGMEYLGHVDPGGYDRVVFRGDVAAREFIAFWLDGGRVLAGMNVNVWDVQDQLKTLITSGTAVDPDALADPSTPLNDLIAR</sequence>
<evidence type="ECO:0000256" key="2">
    <source>
        <dbReference type="ARBA" id="ARBA00022630"/>
    </source>
</evidence>
<dbReference type="InterPro" id="IPR016156">
    <property type="entry name" value="FAD/NAD-linked_Rdtase_dimer_sf"/>
</dbReference>
<evidence type="ECO:0000313" key="7">
    <source>
        <dbReference type="EMBL" id="KAA5833610.1"/>
    </source>
</evidence>
<evidence type="ECO:0000256" key="3">
    <source>
        <dbReference type="ARBA" id="ARBA00022827"/>
    </source>
</evidence>
<keyword evidence="4" id="KW-0560">Oxidoreductase</keyword>
<organism evidence="7 8">
    <name type="scientific">Saccharopolyspora hirsuta</name>
    <dbReference type="NCBI Taxonomy" id="1837"/>
    <lineage>
        <taxon>Bacteria</taxon>
        <taxon>Bacillati</taxon>
        <taxon>Actinomycetota</taxon>
        <taxon>Actinomycetes</taxon>
        <taxon>Pseudonocardiales</taxon>
        <taxon>Pseudonocardiaceae</taxon>
        <taxon>Saccharopolyspora</taxon>
    </lineage>
</organism>
<dbReference type="OrthoDB" id="4475657at2"/>
<dbReference type="SUPFAM" id="SSF55424">
    <property type="entry name" value="FAD/NAD-linked reductases, dimerisation (C-terminal) domain"/>
    <property type="match status" value="1"/>
</dbReference>
<dbReference type="GO" id="GO:0016651">
    <property type="term" value="F:oxidoreductase activity, acting on NAD(P)H"/>
    <property type="evidence" value="ECO:0007669"/>
    <property type="project" value="TreeGrafter"/>
</dbReference>
<protein>
    <submittedName>
        <fullName evidence="7">NAD(P)/FAD-dependent oxidoreductase</fullName>
    </submittedName>
</protein>
<feature type="domain" description="FAD/NAD(P)-binding" evidence="5">
    <location>
        <begin position="7"/>
        <end position="303"/>
    </location>
</feature>
<dbReference type="PANTHER" id="PTHR43557">
    <property type="entry name" value="APOPTOSIS-INDUCING FACTOR 1"/>
    <property type="match status" value="1"/>
</dbReference>
<dbReference type="Pfam" id="PF14759">
    <property type="entry name" value="Reductase_C"/>
    <property type="match status" value="1"/>
</dbReference>
<dbReference type="InterPro" id="IPR023753">
    <property type="entry name" value="FAD/NAD-binding_dom"/>
</dbReference>
<keyword evidence="2" id="KW-0285">Flavoprotein</keyword>